<dbReference type="HOGENOM" id="CLU_050219_0_1_5"/>
<reference evidence="1" key="1">
    <citation type="submission" date="2006-03" db="EMBL/GenBank/DDBJ databases">
        <title>Complete sequence of Rhodopseudomonas palustris BisB18.</title>
        <authorList>
            <consortium name="US DOE Joint Genome Institute"/>
            <person name="Copeland A."/>
            <person name="Lucas S."/>
            <person name="Lapidus A."/>
            <person name="Barry K."/>
            <person name="Detter J.C."/>
            <person name="Glavina del Rio T."/>
            <person name="Hammon N."/>
            <person name="Israni S."/>
            <person name="Dalin E."/>
            <person name="Tice H."/>
            <person name="Pitluck S."/>
            <person name="Chain P."/>
            <person name="Malfatti S."/>
            <person name="Shin M."/>
            <person name="Vergez L."/>
            <person name="Schmutz J."/>
            <person name="Larimer F."/>
            <person name="Land M."/>
            <person name="Hauser L."/>
            <person name="Pelletier D.A."/>
            <person name="Kyrpides N."/>
            <person name="Anderson I."/>
            <person name="Oda Y."/>
            <person name="Harwood C.S."/>
            <person name="Richardson P."/>
        </authorList>
    </citation>
    <scope>NUCLEOTIDE SEQUENCE [LARGE SCALE GENOMIC DNA]</scope>
    <source>
        <strain evidence="1">BisB18</strain>
    </source>
</reference>
<dbReference type="eggNOG" id="COG3012">
    <property type="taxonomic scope" value="Bacteria"/>
</dbReference>
<evidence type="ECO:0000313" key="1">
    <source>
        <dbReference type="EMBL" id="ABD88376.1"/>
    </source>
</evidence>
<dbReference type="OrthoDB" id="583051at2"/>
<sequence>MATPNSHDPSFWAAVEIIKKSRETKLCMASSSSDPCTGPIIAAHTIPRSQLQHLAEDGHVFTLFGNLQTFAKTQGKLELARKGIRTFSTLNCFCSHHDVSVFSPIENAPLTFTPQQIACLHYRAIAAEMYRKMTALAGLEKTLSDLPKSKKMKRTTRQDFAQRVLCGTKLGLIDVGRTFQRCEDALFCGRFDDVSGLMIKFRQPPTLMSVGGFSPAFDYRGRRLQDLSDETASCDQVSISVLSSFGKAAVIFAWVKGANAPKLFAESFLRQQSSHYTTLIIQTLFEHLENTCMNITWWDGLRSIERKLLTERMQAAIEPERRPSAAYTYCGVTFDDWGYEDHEYINA</sequence>
<proteinExistence type="predicted"/>
<dbReference type="STRING" id="316056.RPC_2828"/>
<accession>Q213R0</accession>
<organism evidence="1">
    <name type="scientific">Rhodopseudomonas palustris (strain BisB18)</name>
    <dbReference type="NCBI Taxonomy" id="316056"/>
    <lineage>
        <taxon>Bacteria</taxon>
        <taxon>Pseudomonadati</taxon>
        <taxon>Pseudomonadota</taxon>
        <taxon>Alphaproteobacteria</taxon>
        <taxon>Hyphomicrobiales</taxon>
        <taxon>Nitrobacteraceae</taxon>
        <taxon>Rhodopseudomonas</taxon>
    </lineage>
</organism>
<dbReference type="KEGG" id="rpc:RPC_2828"/>
<dbReference type="AlphaFoldDB" id="Q213R0"/>
<dbReference type="EMBL" id="CP000301">
    <property type="protein sequence ID" value="ABD88376.1"/>
    <property type="molecule type" value="Genomic_DNA"/>
</dbReference>
<dbReference type="RefSeq" id="WP_011473272.1">
    <property type="nucleotide sequence ID" value="NC_007925.1"/>
</dbReference>
<gene>
    <name evidence="1" type="ordered locus">RPC_2828</name>
</gene>
<name>Q213R0_RHOPB</name>
<protein>
    <submittedName>
        <fullName evidence="1">Uncharacterized protein</fullName>
    </submittedName>
</protein>